<reference evidence="7" key="1">
    <citation type="submission" date="2011-02" db="EMBL/GenBank/DDBJ databases">
        <title>Complete sequence of Spirochaeta sp. Buddy.</title>
        <authorList>
            <person name="Lucas S."/>
            <person name="Copeland A."/>
            <person name="Lapidus A."/>
            <person name="Cheng J.-F."/>
            <person name="Goodwin L."/>
            <person name="Pitluck S."/>
            <person name="Zeytun A."/>
            <person name="Detter J.C."/>
            <person name="Han C."/>
            <person name="Tapia R."/>
            <person name="Land M."/>
            <person name="Hauser L."/>
            <person name="Kyrpides N."/>
            <person name="Ivanova N."/>
            <person name="Mikhailova N."/>
            <person name="Pagani I."/>
            <person name="Ritalahti K.M."/>
            <person name="Loeffler F.E."/>
            <person name="Woyke T."/>
        </authorList>
    </citation>
    <scope>NUCLEOTIDE SEQUENCE [LARGE SCALE GENOMIC DNA]</scope>
    <source>
        <strain evidence="7">ATCC BAA-1886 / DSM 22777 / Buddy</strain>
    </source>
</reference>
<dbReference type="OrthoDB" id="9767361at2"/>
<evidence type="ECO:0000256" key="3">
    <source>
        <dbReference type="ARBA" id="ARBA00022989"/>
    </source>
</evidence>
<dbReference type="GO" id="GO:0015108">
    <property type="term" value="F:chloride transmembrane transporter activity"/>
    <property type="evidence" value="ECO:0007669"/>
    <property type="project" value="InterPro"/>
</dbReference>
<dbReference type="InterPro" id="IPR050368">
    <property type="entry name" value="ClC-type_chloride_channel"/>
</dbReference>
<sequence length="426" mass="45759">MMCSMDHTRRNISIPLLAWTVRALLLGLLVGPIISLLTFLVAKAGAIRSDYPWILLCIPLGALLTALLYQKLGPYLKDGGSQVIDLINQGILDIAHPTSIGYENDRDVHKQRISTKMAPLLLFNTFITHLVGASGGKEGVGVQLGASIGSYVSRLEQNIFRHPQSIQQKGIWLISGAGAAFGALFNAPIAGTLFGMQFSNPRVNRTDALLPCLIASFTACLASQALHMHTLVPVRAESFPIDLRTLLILLVLSMMLGLASRLFCHLIHLTKKLFSRITPNPYKKALLASMLLLAASLAIYGITGSFAYNGLSLDLIIQAEYGTTSKLAPLFKLLLTALTIGSGFVGGEVIPILVIGATTGAIFGSWLPIPVSALSMFGAIGMLSGSTKLPLACFVLGLELYGFGNPTSLFFCLQYCLPFQWTALNL</sequence>
<feature type="transmembrane region" description="Helical" evidence="5">
    <location>
        <begin position="117"/>
        <end position="135"/>
    </location>
</feature>
<dbReference type="GO" id="GO:0016020">
    <property type="term" value="C:membrane"/>
    <property type="evidence" value="ECO:0007669"/>
    <property type="project" value="UniProtKB-SubCell"/>
</dbReference>
<dbReference type="Pfam" id="PF00654">
    <property type="entry name" value="Voltage_CLC"/>
    <property type="match status" value="1"/>
</dbReference>
<dbReference type="AlphaFoldDB" id="F0RYT1"/>
<dbReference type="PRINTS" id="PR00762">
    <property type="entry name" value="CLCHANNEL"/>
</dbReference>
<evidence type="ECO:0000313" key="7">
    <source>
        <dbReference type="Proteomes" id="UP000008466"/>
    </source>
</evidence>
<name>F0RYT1_SPHGB</name>
<dbReference type="PANTHER" id="PTHR43427:SF12">
    <property type="entry name" value="CHLORIDE TRANSPORTER"/>
    <property type="match status" value="1"/>
</dbReference>
<gene>
    <name evidence="6" type="ordered locus">SpiBuddy_1242</name>
</gene>
<comment type="subcellular location">
    <subcellularLocation>
        <location evidence="1">Membrane</location>
        <topology evidence="1">Multi-pass membrane protein</topology>
    </subcellularLocation>
</comment>
<keyword evidence="7" id="KW-1185">Reference proteome</keyword>
<feature type="transmembrane region" description="Helical" evidence="5">
    <location>
        <begin position="327"/>
        <end position="345"/>
    </location>
</feature>
<dbReference type="STRING" id="158189.SpiBuddy_1242"/>
<dbReference type="Proteomes" id="UP000008466">
    <property type="component" value="Chromosome"/>
</dbReference>
<keyword evidence="3 5" id="KW-1133">Transmembrane helix</keyword>
<dbReference type="InterPro" id="IPR001807">
    <property type="entry name" value="ClC"/>
</dbReference>
<dbReference type="SUPFAM" id="SSF81340">
    <property type="entry name" value="Clc chloride channel"/>
    <property type="match status" value="1"/>
</dbReference>
<keyword evidence="4 5" id="KW-0472">Membrane</keyword>
<evidence type="ECO:0000256" key="1">
    <source>
        <dbReference type="ARBA" id="ARBA00004141"/>
    </source>
</evidence>
<evidence type="ECO:0000256" key="2">
    <source>
        <dbReference type="ARBA" id="ARBA00022692"/>
    </source>
</evidence>
<dbReference type="EMBL" id="CP002541">
    <property type="protein sequence ID" value="ADY13067.1"/>
    <property type="molecule type" value="Genomic_DNA"/>
</dbReference>
<dbReference type="InterPro" id="IPR014743">
    <property type="entry name" value="Cl-channel_core"/>
</dbReference>
<dbReference type="KEGG" id="sbu:SpiBuddy_1242"/>
<accession>F0RYT1</accession>
<proteinExistence type="predicted"/>
<protein>
    <submittedName>
        <fullName evidence="6">Cl-channel voltage-gated family protein</fullName>
    </submittedName>
</protein>
<feature type="transmembrane region" description="Helical" evidence="5">
    <location>
        <begin position="208"/>
        <end position="226"/>
    </location>
</feature>
<keyword evidence="2 5" id="KW-0812">Transmembrane</keyword>
<evidence type="ECO:0000256" key="5">
    <source>
        <dbReference type="SAM" id="Phobius"/>
    </source>
</evidence>
<feature type="transmembrane region" description="Helical" evidence="5">
    <location>
        <begin position="171"/>
        <end position="196"/>
    </location>
</feature>
<evidence type="ECO:0000313" key="6">
    <source>
        <dbReference type="EMBL" id="ADY13067.1"/>
    </source>
</evidence>
<dbReference type="PANTHER" id="PTHR43427">
    <property type="entry name" value="CHLORIDE CHANNEL PROTEIN CLC-E"/>
    <property type="match status" value="1"/>
</dbReference>
<dbReference type="eggNOG" id="COG0038">
    <property type="taxonomic scope" value="Bacteria"/>
</dbReference>
<dbReference type="Gene3D" id="1.10.3080.10">
    <property type="entry name" value="Clc chloride channel"/>
    <property type="match status" value="1"/>
</dbReference>
<feature type="transmembrane region" description="Helical" evidence="5">
    <location>
        <begin position="51"/>
        <end position="69"/>
    </location>
</feature>
<dbReference type="HOGENOM" id="CLU_015263_1_1_12"/>
<feature type="transmembrane region" description="Helical" evidence="5">
    <location>
        <begin position="285"/>
        <end position="307"/>
    </location>
</feature>
<feature type="transmembrane region" description="Helical" evidence="5">
    <location>
        <begin position="12"/>
        <end position="39"/>
    </location>
</feature>
<evidence type="ECO:0000256" key="4">
    <source>
        <dbReference type="ARBA" id="ARBA00023136"/>
    </source>
</evidence>
<feature type="transmembrane region" description="Helical" evidence="5">
    <location>
        <begin position="246"/>
        <end position="264"/>
    </location>
</feature>
<organism evidence="6 7">
    <name type="scientific">Sphaerochaeta globosa (strain ATCC BAA-1886 / DSM 22777 / Buddy)</name>
    <name type="common">Spirochaeta sp. (strain Buddy)</name>
    <dbReference type="NCBI Taxonomy" id="158189"/>
    <lineage>
        <taxon>Bacteria</taxon>
        <taxon>Pseudomonadati</taxon>
        <taxon>Spirochaetota</taxon>
        <taxon>Spirochaetia</taxon>
        <taxon>Spirochaetales</taxon>
        <taxon>Sphaerochaetaceae</taxon>
        <taxon>Sphaerochaeta</taxon>
    </lineage>
</organism>